<evidence type="ECO:0000313" key="4">
    <source>
        <dbReference type="Proteomes" id="UP000249185"/>
    </source>
</evidence>
<evidence type="ECO:0000313" key="3">
    <source>
        <dbReference type="EMBL" id="PZQ46613.1"/>
    </source>
</evidence>
<protein>
    <recommendedName>
        <fullName evidence="2">Virulence-associated protein E-like domain-containing protein</fullName>
    </recommendedName>
</protein>
<dbReference type="Proteomes" id="UP000249185">
    <property type="component" value="Unassembled WGS sequence"/>
</dbReference>
<name>A0A2W5PVW8_RHOSU</name>
<sequence>MGTEFRMDPRLADEEDRFASPAPGTPIKWVSQIPAVGAYIQRIGAFPTGMRRAVIGLKGKRYDEDQIIVFFDRDGGVRIADPAGDALAEDDPDLARVQPTADEAKAIKSSVCNAMFPSLRPVPLERLRASMPGWLCAELDAGNIFSATNAAREVEFVQIKHWNEPDSAKKYRSLFPTDHPDDGGWIWGEPEGRLALFNGHLLALDNGRPKVLHEGAMAVAINAAVERARAIEAGLEPSECPMLGKRPSLAGLLDSSPAREFLLSADHIGWPGGAGKPFCADVGPIQTAPGRIIMVADHDAGDEGLEASNVLIRRIGRPVDLVRFNDAFPDRFDMADTYPAKAPRPEALMTLVSPAPDLVTIEARTSNRPPVVAKIYDNVARALRALDVQLTYDVFASREVLWDIRGILPHDDDRRSERRPLSDKDVRAIYLAVNSRFQWNPDHGWFKEAVVTLAQAKRFHPVRDYIDRLLWDGEARVDGFFARYFGAEDSELNREFGARVLIASVRRIRRPGTKFDYTPTLIGPEGGAKSTSIRVMSVRDEWFTDSYDIRDDPKETIEQCRGVWHAELAEMSAVRGKDLAKVKKALSKVQDSARMAYDRLQTYMPRQYMLWGTMNPEEAQILNPGAMNRRFWMIPVGRIDIEALKRDMAQIWAEAAHREAQGETIELPERLWGAAHEATVPYHQDVTFKDTLEAVLPEEGGRVRVEAIRLFLGIHEKDYMPSQKMKQAMDALGWKRTRFRVESKPTYFYAKNYKDGAEDVDLRPATPEPVVEPPAADGGKKIVNLRTPM</sequence>
<feature type="region of interest" description="Disordered" evidence="1">
    <location>
        <begin position="1"/>
        <end position="23"/>
    </location>
</feature>
<gene>
    <name evidence="3" type="ORF">DI556_19935</name>
</gene>
<dbReference type="PANTHER" id="PTHR34985:SF1">
    <property type="entry name" value="SLR0554 PROTEIN"/>
    <property type="match status" value="1"/>
</dbReference>
<comment type="caution">
    <text evidence="3">The sequence shown here is derived from an EMBL/GenBank/DDBJ whole genome shotgun (WGS) entry which is preliminary data.</text>
</comment>
<feature type="compositionally biased region" description="Basic and acidic residues" evidence="1">
    <location>
        <begin position="1"/>
        <end position="12"/>
    </location>
</feature>
<accession>A0A2W5PVW8</accession>
<dbReference type="AlphaFoldDB" id="A0A2W5PVW8"/>
<evidence type="ECO:0000259" key="2">
    <source>
        <dbReference type="Pfam" id="PF05272"/>
    </source>
</evidence>
<dbReference type="PANTHER" id="PTHR34985">
    <property type="entry name" value="SLR0554 PROTEIN"/>
    <property type="match status" value="1"/>
</dbReference>
<dbReference type="Pfam" id="PF05272">
    <property type="entry name" value="VapE-like_dom"/>
    <property type="match status" value="1"/>
</dbReference>
<dbReference type="EMBL" id="QFPW01000023">
    <property type="protein sequence ID" value="PZQ46613.1"/>
    <property type="molecule type" value="Genomic_DNA"/>
</dbReference>
<dbReference type="InterPro" id="IPR007936">
    <property type="entry name" value="VapE-like_dom"/>
</dbReference>
<reference evidence="3 4" key="1">
    <citation type="submission" date="2017-08" db="EMBL/GenBank/DDBJ databases">
        <title>Infants hospitalized years apart are colonized by the same room-sourced microbial strains.</title>
        <authorList>
            <person name="Brooks B."/>
            <person name="Olm M.R."/>
            <person name="Firek B.A."/>
            <person name="Baker R."/>
            <person name="Thomas B.C."/>
            <person name="Morowitz M.J."/>
            <person name="Banfield J.F."/>
        </authorList>
    </citation>
    <scope>NUCLEOTIDE SEQUENCE [LARGE SCALE GENOMIC DNA]</scope>
    <source>
        <strain evidence="3">S2_005_002_R2_34</strain>
    </source>
</reference>
<feature type="domain" description="Virulence-associated protein E-like" evidence="2">
    <location>
        <begin position="467"/>
        <end position="676"/>
    </location>
</feature>
<organism evidence="3 4">
    <name type="scientific">Rhodovulum sulfidophilum</name>
    <name type="common">Rhodobacter sulfidophilus</name>
    <dbReference type="NCBI Taxonomy" id="35806"/>
    <lineage>
        <taxon>Bacteria</taxon>
        <taxon>Pseudomonadati</taxon>
        <taxon>Pseudomonadota</taxon>
        <taxon>Alphaproteobacteria</taxon>
        <taxon>Rhodobacterales</taxon>
        <taxon>Paracoccaceae</taxon>
        <taxon>Rhodovulum</taxon>
    </lineage>
</organism>
<evidence type="ECO:0000256" key="1">
    <source>
        <dbReference type="SAM" id="MobiDB-lite"/>
    </source>
</evidence>
<proteinExistence type="predicted"/>